<dbReference type="EMBL" id="CP018308">
    <property type="protein sequence ID" value="ASI89633.1"/>
    <property type="molecule type" value="Genomic_DNA"/>
</dbReference>
<proteinExistence type="predicted"/>
<dbReference type="InterPro" id="IPR024965">
    <property type="entry name" value="Putative_integrase"/>
</dbReference>
<dbReference type="Pfam" id="PF00589">
    <property type="entry name" value="Phage_integrase"/>
    <property type="match status" value="1"/>
</dbReference>
<dbReference type="GO" id="GO:0015074">
    <property type="term" value="P:DNA integration"/>
    <property type="evidence" value="ECO:0007669"/>
    <property type="project" value="InterPro"/>
</dbReference>
<dbReference type="GO" id="GO:0003677">
    <property type="term" value="F:DNA binding"/>
    <property type="evidence" value="ECO:0007669"/>
    <property type="project" value="InterPro"/>
</dbReference>
<protein>
    <recommendedName>
        <fullName evidence="2">Tyr recombinase domain-containing protein</fullName>
    </recommendedName>
</protein>
<dbReference type="InterPro" id="IPR028229">
    <property type="entry name" value="Integrase_rpt"/>
</dbReference>
<feature type="domain" description="Tyr recombinase" evidence="2">
    <location>
        <begin position="726"/>
        <end position="779"/>
    </location>
</feature>
<reference evidence="4" key="1">
    <citation type="submission" date="2016-12" db="EMBL/GenBank/DDBJ databases">
        <title>Comparative genomic analysis reveals the diversity, evolution, and environmental adaptation strategies of the genus Vibrio.</title>
        <authorList>
            <person name="Lin H."/>
            <person name="Wang X."/>
            <person name="Zhang X.-H."/>
        </authorList>
    </citation>
    <scope>NUCLEOTIDE SEQUENCE [LARGE SCALE GENOMIC DNA]</scope>
    <source>
        <strain evidence="4">QT6D1</strain>
    </source>
</reference>
<dbReference type="AlphaFoldDB" id="A0AAN1FFJ6"/>
<name>A0AAN1FFJ6_9VIBR</name>
<dbReference type="Pfam" id="PF13009">
    <property type="entry name" value="Integrase_2"/>
    <property type="match status" value="1"/>
</dbReference>
<dbReference type="Gene3D" id="1.10.443.10">
    <property type="entry name" value="Intergrase catalytic core"/>
    <property type="match status" value="1"/>
</dbReference>
<accession>A0AAN1FFJ6</accession>
<keyword evidence="1" id="KW-0233">DNA recombination</keyword>
<gene>
    <name evidence="3" type="ORF">BSZ05_07470</name>
</gene>
<evidence type="ECO:0000313" key="4">
    <source>
        <dbReference type="Proteomes" id="UP000197092"/>
    </source>
</evidence>
<sequence length="1122" mass="129660">MKSNKNKYTYSEAQKKAQEMGIKTSKEYKNRYKEDPRLILNVSRGYSRDWTGWKEFLMTGVNPYCSFEEASKAAINIGILSGVDYKRKKHKDPKLPSNPDQKYKGKWKGWANFLGRNSVENYKFISEASESVFNLGIRSQVQYSKRYKEDPKLPSLPSLFYKDEWVNWYSFLCKERFSYYESIEEASKAAISLGIKTGREYHKLRKLDPLLHYSPHVYYGDSWVSWQSFLKTEVEKYETLNQASKAALKLGIKTAIEYKKRYKLDKLLPSNPALTYKHEWRGFPEFLNSYQKYPTIQEASNSASKLGIKNRSEYRKRYKEDSMLCMEPEKKYKKYWIDWYSFLKVDKPISMNKGWLAAKEMFSRNSNQVGVLDYSLNKFYIEYFKAEKAPRIPSQMLHKDYKFNVIRYKSFIYGLVGYQQQRYHNMLSNFFDFILEEYCTDQTDDGDSFILPGFRNPLKTILKEFGSDLTRYRPDESVKPALPFSYIEKAKSFMFPDLSGNFSDLKHLHDMFTADWFDVSLNCIDKLDPDCVWRIKKRKGNEVYQMWCPARAIALFTLLSVPLRGQQILWLDSGEADKLIPVFDNAGNIVWAENRNIIAGTRKQSSGFIKKYPDGLGMFVTTNKTSLEKPTYSIPYMPYNLAVIIIKLRNWQNKYNPLKSLTGWDEIRLPRKQNVNILKAREKQAFLFRDPCYDKISPYRTANAFYHYLPKVLYEIQNHDFPLVNHYGKNKLKTEYTPHSMRVSLITAYVVDGGIPLQVVSKLVGHASIVMTIYYTKVSSGEIRRELGEAEKRALAKGAQRLEDTILARSIEQARSELFGRDQTFFQRVDDSWPITAYQFSDKGICPMGGGACDSGGVGEDGKPDNSPTPAGYLGRRNCIKCRYFVTGPAFVGGLQALANEISLEIQAVNDEHIVCREHMQQLEDDMYDCEISGEPFTKRSELSKAHSDHEERATKLDVLLCDMSSLMTLIKQCMALLNEYDSGNGKQLIVSESFAKVDFELQESKTNFRLLSQICENATIYSGASASRALPLRSQMLDQLVDKNGLSPAMFRLNKEQQLSIGNQLTKLLMDRVESWSDIDRLMTGELLLNDLSEEETLEPLSQSIKCLLEKSRQSELLGDT</sequence>
<dbReference type="SUPFAM" id="SSF56349">
    <property type="entry name" value="DNA breaking-rejoining enzymes"/>
    <property type="match status" value="1"/>
</dbReference>
<dbReference type="RefSeq" id="WP_088876567.1">
    <property type="nucleotide sequence ID" value="NZ_CP018308.1"/>
</dbReference>
<organism evidence="3 4">
    <name type="scientific">Vibrio mediterranei</name>
    <dbReference type="NCBI Taxonomy" id="689"/>
    <lineage>
        <taxon>Bacteria</taxon>
        <taxon>Pseudomonadati</taxon>
        <taxon>Pseudomonadota</taxon>
        <taxon>Gammaproteobacteria</taxon>
        <taxon>Vibrionales</taxon>
        <taxon>Vibrionaceae</taxon>
        <taxon>Vibrio</taxon>
    </lineage>
</organism>
<dbReference type="Proteomes" id="UP000197092">
    <property type="component" value="Chromosome 1"/>
</dbReference>
<dbReference type="InterPro" id="IPR013762">
    <property type="entry name" value="Integrase-like_cat_sf"/>
</dbReference>
<evidence type="ECO:0000259" key="2">
    <source>
        <dbReference type="Pfam" id="PF00589"/>
    </source>
</evidence>
<evidence type="ECO:0000256" key="1">
    <source>
        <dbReference type="ARBA" id="ARBA00023172"/>
    </source>
</evidence>
<dbReference type="InterPro" id="IPR002104">
    <property type="entry name" value="Integrase_catalytic"/>
</dbReference>
<dbReference type="GO" id="GO:0006310">
    <property type="term" value="P:DNA recombination"/>
    <property type="evidence" value="ECO:0007669"/>
    <property type="project" value="UniProtKB-KW"/>
</dbReference>
<evidence type="ECO:0000313" key="3">
    <source>
        <dbReference type="EMBL" id="ASI89633.1"/>
    </source>
</evidence>
<dbReference type="KEGG" id="vsh:BSZ05_07470"/>
<dbReference type="Pfam" id="PF14882">
    <property type="entry name" value="INT_rpt"/>
    <property type="match status" value="6"/>
</dbReference>
<dbReference type="InterPro" id="IPR011010">
    <property type="entry name" value="DNA_brk_join_enz"/>
</dbReference>